<sequence>MFTGISKKAVWGVARRPPVNIVTTARIHPRPPTMLNQGRFLSKTFCTASSNLGVSKIADLDPSAPNFTNSLREVLSEGEQISALPVADRLQLLTAIVQHGKYDASSPELKQVLDSTISEAREGLIQSSDDLLHLAWVLCGLKQKEALRSLLPTMKRHIESPELIVYVVHYLRMADVKGDLAVHEFRTIEPLISIVSGRLDELTDAGVKLLLGELAACNYANKAGRDFLEKVTPTLAVGLSQRLNELDSATVATLGALAAGARPFSDEEKAAVEAIASAAMNADLSGLPFSTLLGCLRLSELTGCCKDLALKFYDRALELSNELSYDQTVALAPEVCGKEWPKASREAMVQSCIRSLKRELVDGFVNLDGRLPEFALLAELLWISGKRDRVTLKRISDRVCRPEIREQAVAQGLAPFDNAGHAGITSIMKAFTTHGFWHPGTVEVINEVLTKPDCWSSLRDNRTQIAHQTALYLLGTQYYNEEVMKPMVDDVTRSVAACGYFGGQGRFVYYGAITFALGELGYRHDGFVNAVYDAVRDCFARGQWDGFFNGDGRFEEQRLQGIIHTLYGLTLLGEHTRPDWDVVLNGFFGMEGLENWVYDPSTFKYRQVVLISQTADEETMGKLSPQAKSTIEAIRANFGSFDRNSDREESRRSREVAEFADRVKKVCPNIISATGVEVGMYRVDMRFTIPQVTATELLDGEEAKVDRDLIVGVPYRSKSQLLRDAKGEFRYSKGSAKFSDMLVSRNSGWDSVYPVTEFEAAEMAGSHDDDLLMGWLRDVVKNAAWKKSPTETAPATGAAVGVSDEVHKTVGRVTERAAPLPPLPPRRVVTPPPPPPPRH</sequence>
<feature type="region of interest" description="Disordered" evidence="1">
    <location>
        <begin position="810"/>
        <end position="839"/>
    </location>
</feature>
<gene>
    <name evidence="2" type="ORF">Pmar_PMAR011929</name>
</gene>
<evidence type="ECO:0000313" key="2">
    <source>
        <dbReference type="EMBL" id="EER05873.1"/>
    </source>
</evidence>
<dbReference type="Proteomes" id="UP000007800">
    <property type="component" value="Unassembled WGS sequence"/>
</dbReference>
<protein>
    <submittedName>
        <fullName evidence="2">Uncharacterized protein</fullName>
    </submittedName>
</protein>
<feature type="compositionally biased region" description="Pro residues" evidence="1">
    <location>
        <begin position="819"/>
        <end position="839"/>
    </location>
</feature>
<dbReference type="OrthoDB" id="432543at2759"/>
<reference evidence="2 3" key="1">
    <citation type="submission" date="2008-07" db="EMBL/GenBank/DDBJ databases">
        <authorList>
            <person name="El-Sayed N."/>
            <person name="Caler E."/>
            <person name="Inman J."/>
            <person name="Amedeo P."/>
            <person name="Hass B."/>
            <person name="Wortman J."/>
        </authorList>
    </citation>
    <scope>NUCLEOTIDE SEQUENCE [LARGE SCALE GENOMIC DNA]</scope>
    <source>
        <strain evidence="3">ATCC 50983 / TXsc</strain>
    </source>
</reference>
<proteinExistence type="predicted"/>
<name>C5LBQ2_PERM5</name>
<keyword evidence="3" id="KW-1185">Reference proteome</keyword>
<evidence type="ECO:0000256" key="1">
    <source>
        <dbReference type="SAM" id="MobiDB-lite"/>
    </source>
</evidence>
<dbReference type="OMA" id="THGFWHP"/>
<dbReference type="GeneID" id="9064602"/>
<dbReference type="InParanoid" id="C5LBQ2"/>
<dbReference type="RefSeq" id="XP_002774057.1">
    <property type="nucleotide sequence ID" value="XM_002774011.1"/>
</dbReference>
<evidence type="ECO:0000313" key="3">
    <source>
        <dbReference type="Proteomes" id="UP000007800"/>
    </source>
</evidence>
<dbReference type="AlphaFoldDB" id="C5LBQ2"/>
<organism evidence="3">
    <name type="scientific">Perkinsus marinus (strain ATCC 50983 / TXsc)</name>
    <dbReference type="NCBI Taxonomy" id="423536"/>
    <lineage>
        <taxon>Eukaryota</taxon>
        <taxon>Sar</taxon>
        <taxon>Alveolata</taxon>
        <taxon>Perkinsozoa</taxon>
        <taxon>Perkinsea</taxon>
        <taxon>Perkinsida</taxon>
        <taxon>Perkinsidae</taxon>
        <taxon>Perkinsus</taxon>
    </lineage>
</organism>
<accession>C5LBQ2</accession>
<dbReference type="EMBL" id="GG680918">
    <property type="protein sequence ID" value="EER05873.1"/>
    <property type="molecule type" value="Genomic_DNA"/>
</dbReference>